<feature type="compositionally biased region" description="Low complexity" evidence="1">
    <location>
        <begin position="36"/>
        <end position="48"/>
    </location>
</feature>
<dbReference type="PANTHER" id="PTHR42032">
    <property type="entry name" value="YALI0E30679P"/>
    <property type="match status" value="1"/>
</dbReference>
<dbReference type="AlphaFoldDB" id="A0A6A6AB26"/>
<reference evidence="2" key="1">
    <citation type="journal article" date="2020" name="Stud. Mycol.">
        <title>101 Dothideomycetes genomes: a test case for predicting lifestyles and emergence of pathogens.</title>
        <authorList>
            <person name="Haridas S."/>
            <person name="Albert R."/>
            <person name="Binder M."/>
            <person name="Bloem J."/>
            <person name="Labutti K."/>
            <person name="Salamov A."/>
            <person name="Andreopoulos B."/>
            <person name="Baker S."/>
            <person name="Barry K."/>
            <person name="Bills G."/>
            <person name="Bluhm B."/>
            <person name="Cannon C."/>
            <person name="Castanera R."/>
            <person name="Culley D."/>
            <person name="Daum C."/>
            <person name="Ezra D."/>
            <person name="Gonzalez J."/>
            <person name="Henrissat B."/>
            <person name="Kuo A."/>
            <person name="Liang C."/>
            <person name="Lipzen A."/>
            <person name="Lutzoni F."/>
            <person name="Magnuson J."/>
            <person name="Mondo S."/>
            <person name="Nolan M."/>
            <person name="Ohm R."/>
            <person name="Pangilinan J."/>
            <person name="Park H.-J."/>
            <person name="Ramirez L."/>
            <person name="Alfaro M."/>
            <person name="Sun H."/>
            <person name="Tritt A."/>
            <person name="Yoshinaga Y."/>
            <person name="Zwiers L.-H."/>
            <person name="Turgeon B."/>
            <person name="Goodwin S."/>
            <person name="Spatafora J."/>
            <person name="Crous P."/>
            <person name="Grigoriev I."/>
        </authorList>
    </citation>
    <scope>NUCLEOTIDE SEQUENCE</scope>
    <source>
        <strain evidence="2">CBS 119687</strain>
    </source>
</reference>
<feature type="region of interest" description="Disordered" evidence="1">
    <location>
        <begin position="148"/>
        <end position="191"/>
    </location>
</feature>
<protein>
    <submittedName>
        <fullName evidence="2">Uncharacterized protein</fullName>
    </submittedName>
</protein>
<evidence type="ECO:0000313" key="2">
    <source>
        <dbReference type="EMBL" id="KAF2128355.1"/>
    </source>
</evidence>
<accession>A0A6A6AB26</accession>
<feature type="compositionally biased region" description="Polar residues" evidence="1">
    <location>
        <begin position="431"/>
        <end position="448"/>
    </location>
</feature>
<keyword evidence="3" id="KW-1185">Reference proteome</keyword>
<dbReference type="RefSeq" id="XP_033522744.1">
    <property type="nucleotide sequence ID" value="XM_033670532.1"/>
</dbReference>
<dbReference type="PANTHER" id="PTHR42032:SF1">
    <property type="entry name" value="YALI0E30679P"/>
    <property type="match status" value="1"/>
</dbReference>
<organism evidence="2 3">
    <name type="scientific">Dothidotthia symphoricarpi CBS 119687</name>
    <dbReference type="NCBI Taxonomy" id="1392245"/>
    <lineage>
        <taxon>Eukaryota</taxon>
        <taxon>Fungi</taxon>
        <taxon>Dikarya</taxon>
        <taxon>Ascomycota</taxon>
        <taxon>Pezizomycotina</taxon>
        <taxon>Dothideomycetes</taxon>
        <taxon>Pleosporomycetidae</taxon>
        <taxon>Pleosporales</taxon>
        <taxon>Dothidotthiaceae</taxon>
        <taxon>Dothidotthia</taxon>
    </lineage>
</organism>
<dbReference type="OrthoDB" id="5422510at2759"/>
<sequence>MDAPSHGHASASDISPLLRQRMLNRPATFAEGVQHSPSAPSARRSSLLSNFSDTRHSFRSSTEDLKFRGNNDMDKFTSSDEPTHWSSAPVVFAVLPAVGGLLYQGGGPILTDLLTLLLAGWFLNWCVRSPWNWYHAAQQRHYIDSSGVQYNDSIPEEDEDSTGGFDERTEPAAKVSGEPEVDESTGAPPVTDAQKDACEELKRQELVSFVACFVGPLVGAYLMHTIRAQLTRADSLISDYNLTIFILMAEIRPVGRLIKMIEERTLRLQRIVRSDPRDEWKPADAQAISQRLAELEAKSNGPAKSSDVDIMTISAEVRQSMQPQLDALNRAVRRYEKRHMAQSLQIEARFQEIDVRLKDTLSLAAAAARTGQRPGLVATAISWIASAVNFGMQTTWDLAMYPPRTAISMITSIKSTVSGRQPRKREKGQLNGYSSSISTPRMQSKSGR</sequence>
<feature type="region of interest" description="Disordered" evidence="1">
    <location>
        <begin position="415"/>
        <end position="448"/>
    </location>
</feature>
<gene>
    <name evidence="2" type="ORF">P153DRAFT_386478</name>
</gene>
<evidence type="ECO:0000313" key="3">
    <source>
        <dbReference type="Proteomes" id="UP000799771"/>
    </source>
</evidence>
<evidence type="ECO:0000256" key="1">
    <source>
        <dbReference type="SAM" id="MobiDB-lite"/>
    </source>
</evidence>
<name>A0A6A6AB26_9PLEO</name>
<feature type="region of interest" description="Disordered" evidence="1">
    <location>
        <begin position="28"/>
        <end position="48"/>
    </location>
</feature>
<dbReference type="EMBL" id="ML977508">
    <property type="protein sequence ID" value="KAF2128355.1"/>
    <property type="molecule type" value="Genomic_DNA"/>
</dbReference>
<dbReference type="GeneID" id="54410964"/>
<dbReference type="Proteomes" id="UP000799771">
    <property type="component" value="Unassembled WGS sequence"/>
</dbReference>
<proteinExistence type="predicted"/>